<dbReference type="OrthoDB" id="3792378at2759"/>
<protein>
    <submittedName>
        <fullName evidence="1">Uncharacterized protein</fullName>
    </submittedName>
</protein>
<dbReference type="EMBL" id="QJNU01000027">
    <property type="protein sequence ID" value="RYP09943.1"/>
    <property type="molecule type" value="Genomic_DNA"/>
</dbReference>
<keyword evidence="2" id="KW-1185">Reference proteome</keyword>
<dbReference type="AlphaFoldDB" id="A0A4Q4TWH6"/>
<proteinExistence type="predicted"/>
<evidence type="ECO:0000313" key="1">
    <source>
        <dbReference type="EMBL" id="RYP09943.1"/>
    </source>
</evidence>
<evidence type="ECO:0000313" key="2">
    <source>
        <dbReference type="Proteomes" id="UP000293360"/>
    </source>
</evidence>
<reference evidence="1 2" key="1">
    <citation type="submission" date="2018-06" db="EMBL/GenBank/DDBJ databases">
        <title>Complete Genomes of Monosporascus.</title>
        <authorList>
            <person name="Robinson A.J."/>
            <person name="Natvig D.O."/>
        </authorList>
    </citation>
    <scope>NUCLEOTIDE SEQUENCE [LARGE SCALE GENOMIC DNA]</scope>
    <source>
        <strain evidence="1 2">CBS 110550</strain>
    </source>
</reference>
<organism evidence="1 2">
    <name type="scientific">Monosporascus ibericus</name>
    <dbReference type="NCBI Taxonomy" id="155417"/>
    <lineage>
        <taxon>Eukaryota</taxon>
        <taxon>Fungi</taxon>
        <taxon>Dikarya</taxon>
        <taxon>Ascomycota</taxon>
        <taxon>Pezizomycotina</taxon>
        <taxon>Sordariomycetes</taxon>
        <taxon>Xylariomycetidae</taxon>
        <taxon>Xylariales</taxon>
        <taxon>Xylariales incertae sedis</taxon>
        <taxon>Monosporascus</taxon>
    </lineage>
</organism>
<accession>A0A4Q4TWH6</accession>
<sequence length="254" mass="27880">MLDAAGGLLQAWPSANKQYEPLVDGKKHGSSPVEGVFRVYAVTVLLRCRTFHSANSLGLPRRAKAGRPRDVCWGTERRAAKSMSSEGARRDLRRHFRPLADSSSHVSVIDEQTRHDRGLPLVSSVAMSSTSWGGYDLFNICDLVRGRTWELAFFRSFDSLSDIARGPFCSIIAYEAYFEGRDPEGPFILRMLSGRMLDGNSAFIALDPIGAYDYTPHEQIDIACRMSALLTGLNFQGASSLLASDKAHAGMSAT</sequence>
<comment type="caution">
    <text evidence="1">The sequence shown here is derived from an EMBL/GenBank/DDBJ whole genome shotgun (WGS) entry which is preliminary data.</text>
</comment>
<gene>
    <name evidence="1" type="ORF">DL764_000985</name>
</gene>
<name>A0A4Q4TWH6_9PEZI</name>
<dbReference type="Proteomes" id="UP000293360">
    <property type="component" value="Unassembled WGS sequence"/>
</dbReference>